<feature type="domain" description="RNA-binding S4" evidence="6">
    <location>
        <begin position="7"/>
        <end position="72"/>
    </location>
</feature>
<dbReference type="PROSITE" id="PS01149">
    <property type="entry name" value="PSI_RSU"/>
    <property type="match status" value="1"/>
</dbReference>
<proteinExistence type="inferred from homology"/>
<gene>
    <name evidence="7" type="ORF">A2161_18060</name>
</gene>
<keyword evidence="2 4" id="KW-0694">RNA-binding</keyword>
<evidence type="ECO:0000313" key="8">
    <source>
        <dbReference type="Proteomes" id="UP000179266"/>
    </source>
</evidence>
<dbReference type="SUPFAM" id="SSF55174">
    <property type="entry name" value="Alpha-L RNA-binding motif"/>
    <property type="match status" value="1"/>
</dbReference>
<evidence type="ECO:0000256" key="1">
    <source>
        <dbReference type="ARBA" id="ARBA00008348"/>
    </source>
</evidence>
<dbReference type="FunFam" id="3.30.70.1560:FF:000001">
    <property type="entry name" value="Pseudouridine synthase"/>
    <property type="match status" value="1"/>
</dbReference>
<dbReference type="Gene3D" id="3.30.70.1560">
    <property type="entry name" value="Alpha-L RNA-binding motif"/>
    <property type="match status" value="1"/>
</dbReference>
<dbReference type="SUPFAM" id="SSF55120">
    <property type="entry name" value="Pseudouridine synthase"/>
    <property type="match status" value="1"/>
</dbReference>
<dbReference type="EC" id="5.4.99.-" evidence="5"/>
<comment type="similarity">
    <text evidence="1 5">Belongs to the pseudouridine synthase RsuA family.</text>
</comment>
<dbReference type="InterPro" id="IPR018496">
    <property type="entry name" value="PsdUridine_synth_RsuA/RluB_CS"/>
</dbReference>
<evidence type="ECO:0000313" key="7">
    <source>
        <dbReference type="EMBL" id="OGL44774.1"/>
    </source>
</evidence>
<dbReference type="FunFam" id="3.10.290.10:FF:000003">
    <property type="entry name" value="Pseudouridine synthase"/>
    <property type="match status" value="1"/>
</dbReference>
<evidence type="ECO:0000256" key="3">
    <source>
        <dbReference type="ARBA" id="ARBA00023235"/>
    </source>
</evidence>
<dbReference type="InterPro" id="IPR020103">
    <property type="entry name" value="PsdUridine_synth_cat_dom_sf"/>
</dbReference>
<dbReference type="GO" id="GO:0000455">
    <property type="term" value="P:enzyme-directed rRNA pseudouridine synthesis"/>
    <property type="evidence" value="ECO:0007669"/>
    <property type="project" value="UniProtKB-ARBA"/>
</dbReference>
<dbReference type="PANTHER" id="PTHR47683:SF2">
    <property type="entry name" value="RNA-BINDING S4 DOMAIN-CONTAINING PROTEIN"/>
    <property type="match status" value="1"/>
</dbReference>
<dbReference type="InterPro" id="IPR006145">
    <property type="entry name" value="PsdUridine_synth_RsuA/RluA"/>
</dbReference>
<dbReference type="GO" id="GO:0120159">
    <property type="term" value="F:rRNA pseudouridine synthase activity"/>
    <property type="evidence" value="ECO:0007669"/>
    <property type="project" value="UniProtKB-ARBA"/>
</dbReference>
<dbReference type="EMBL" id="MGDD01000206">
    <property type="protein sequence ID" value="OGL44774.1"/>
    <property type="molecule type" value="Genomic_DNA"/>
</dbReference>
<dbReference type="PROSITE" id="PS50889">
    <property type="entry name" value="S4"/>
    <property type="match status" value="1"/>
</dbReference>
<dbReference type="InterPro" id="IPR036986">
    <property type="entry name" value="S4_RNA-bd_sf"/>
</dbReference>
<comment type="caution">
    <text evidence="7">The sequence shown here is derived from an EMBL/GenBank/DDBJ whole genome shotgun (WGS) entry which is preliminary data.</text>
</comment>
<dbReference type="InterPro" id="IPR002942">
    <property type="entry name" value="S4_RNA-bd"/>
</dbReference>
<evidence type="ECO:0000256" key="2">
    <source>
        <dbReference type="ARBA" id="ARBA00022884"/>
    </source>
</evidence>
<organism evidence="7 8">
    <name type="scientific">Candidatus Schekmanbacteria bacterium RBG_13_48_7</name>
    <dbReference type="NCBI Taxonomy" id="1817878"/>
    <lineage>
        <taxon>Bacteria</taxon>
        <taxon>Candidatus Schekmaniibacteriota</taxon>
    </lineage>
</organism>
<evidence type="ECO:0000256" key="5">
    <source>
        <dbReference type="RuleBase" id="RU003887"/>
    </source>
</evidence>
<protein>
    <recommendedName>
        <fullName evidence="5">Pseudouridine synthase</fullName>
        <ecNumber evidence="5">5.4.99.-</ecNumber>
    </recommendedName>
</protein>
<dbReference type="InterPro" id="IPR042092">
    <property type="entry name" value="PsdUridine_s_RsuA/RluB/E/F_cat"/>
</dbReference>
<keyword evidence="3 5" id="KW-0413">Isomerase</keyword>
<evidence type="ECO:0000256" key="4">
    <source>
        <dbReference type="PROSITE-ProRule" id="PRU00182"/>
    </source>
</evidence>
<dbReference type="Gene3D" id="3.10.290.10">
    <property type="entry name" value="RNA-binding S4 domain"/>
    <property type="match status" value="1"/>
</dbReference>
<dbReference type="CDD" id="cd00165">
    <property type="entry name" value="S4"/>
    <property type="match status" value="1"/>
</dbReference>
<dbReference type="SMART" id="SM00363">
    <property type="entry name" value="S4"/>
    <property type="match status" value="1"/>
</dbReference>
<evidence type="ECO:0000259" key="6">
    <source>
        <dbReference type="SMART" id="SM00363"/>
    </source>
</evidence>
<name>A0A1F7RUR9_9BACT</name>
<dbReference type="Pfam" id="PF01479">
    <property type="entry name" value="S4"/>
    <property type="match status" value="1"/>
</dbReference>
<dbReference type="InterPro" id="IPR050343">
    <property type="entry name" value="RsuA_PseudoU_synthase"/>
</dbReference>
<accession>A0A1F7RUR9</accession>
<sequence>MKQNRYERLQKYLAHCGFGSRRECDKMIAQGLVMVNGHVITDMGIKIDPESDYVSCDGKKINKHNTKSVYIILNKPKGCLSTRNDPQKRDTIYDLLPKHYRNVSHVGRLDFNTEGLILFTNDGDLAHFLTKPRSSIQKVYEVKVKGRPTPEKIKKLSKGIPLGKNITLPIVITFMKDTQTNSWFRVELREGKNRQIRKMFEIIQNPVLKLKRISLGPLNLKNLSVGQWRLLNPKEIKSLKDLVIKEKSNIL</sequence>
<dbReference type="Pfam" id="PF00849">
    <property type="entry name" value="PseudoU_synth_2"/>
    <property type="match status" value="1"/>
</dbReference>
<dbReference type="GO" id="GO:0005829">
    <property type="term" value="C:cytosol"/>
    <property type="evidence" value="ECO:0007669"/>
    <property type="project" value="UniProtKB-ARBA"/>
</dbReference>
<dbReference type="PANTHER" id="PTHR47683">
    <property type="entry name" value="PSEUDOURIDINE SYNTHASE FAMILY PROTEIN-RELATED"/>
    <property type="match status" value="1"/>
</dbReference>
<reference evidence="7 8" key="1">
    <citation type="journal article" date="2016" name="Nat. Commun.">
        <title>Thousands of microbial genomes shed light on interconnected biogeochemical processes in an aquifer system.</title>
        <authorList>
            <person name="Anantharaman K."/>
            <person name="Brown C.T."/>
            <person name="Hug L.A."/>
            <person name="Sharon I."/>
            <person name="Castelle C.J."/>
            <person name="Probst A.J."/>
            <person name="Thomas B.C."/>
            <person name="Singh A."/>
            <person name="Wilkins M.J."/>
            <person name="Karaoz U."/>
            <person name="Brodie E.L."/>
            <person name="Williams K.H."/>
            <person name="Hubbard S.S."/>
            <person name="Banfield J.F."/>
        </authorList>
    </citation>
    <scope>NUCLEOTIDE SEQUENCE [LARGE SCALE GENOMIC DNA]</scope>
</reference>
<dbReference type="NCBIfam" id="TIGR00093">
    <property type="entry name" value="pseudouridine synthase"/>
    <property type="match status" value="1"/>
</dbReference>
<dbReference type="Proteomes" id="UP000179266">
    <property type="component" value="Unassembled WGS sequence"/>
</dbReference>
<dbReference type="InterPro" id="IPR000748">
    <property type="entry name" value="PsdUridine_synth_RsuA/RluB/E/F"/>
</dbReference>
<dbReference type="Gene3D" id="3.30.70.580">
    <property type="entry name" value="Pseudouridine synthase I, catalytic domain, N-terminal subdomain"/>
    <property type="match status" value="1"/>
</dbReference>
<dbReference type="CDD" id="cd02870">
    <property type="entry name" value="PseudoU_synth_RsuA_like"/>
    <property type="match status" value="1"/>
</dbReference>
<dbReference type="InterPro" id="IPR020094">
    <property type="entry name" value="TruA/RsuA/RluB/E/F_N"/>
</dbReference>
<dbReference type="AlphaFoldDB" id="A0A1F7RUR9"/>
<dbReference type="GO" id="GO:0003723">
    <property type="term" value="F:RNA binding"/>
    <property type="evidence" value="ECO:0007669"/>
    <property type="project" value="UniProtKB-KW"/>
</dbReference>